<proteinExistence type="predicted"/>
<gene>
    <name evidence="2" type="ORF">Zm00014a_006643</name>
</gene>
<name>A0A3L6E3W0_MAIZE</name>
<organism evidence="2 3">
    <name type="scientific">Zea mays</name>
    <name type="common">Maize</name>
    <dbReference type="NCBI Taxonomy" id="4577"/>
    <lineage>
        <taxon>Eukaryota</taxon>
        <taxon>Viridiplantae</taxon>
        <taxon>Streptophyta</taxon>
        <taxon>Embryophyta</taxon>
        <taxon>Tracheophyta</taxon>
        <taxon>Spermatophyta</taxon>
        <taxon>Magnoliopsida</taxon>
        <taxon>Liliopsida</taxon>
        <taxon>Poales</taxon>
        <taxon>Poaceae</taxon>
        <taxon>PACMAD clade</taxon>
        <taxon>Panicoideae</taxon>
        <taxon>Andropogonodae</taxon>
        <taxon>Andropogoneae</taxon>
        <taxon>Tripsacinae</taxon>
        <taxon>Zea</taxon>
    </lineage>
</organism>
<sequence length="56" mass="6732">MTLCNFVEVQELYNFKDDFESDSECEDIEIEDDDVEFESDHDEVLLTKDYEQDDEN</sequence>
<evidence type="ECO:0000313" key="3">
    <source>
        <dbReference type="Proteomes" id="UP000251960"/>
    </source>
</evidence>
<dbReference type="Proteomes" id="UP000251960">
    <property type="component" value="Chromosome 7"/>
</dbReference>
<reference evidence="2 3" key="1">
    <citation type="journal article" date="2018" name="Nat. Genet.">
        <title>Extensive intraspecific gene order and gene structural variations between Mo17 and other maize genomes.</title>
        <authorList>
            <person name="Sun S."/>
            <person name="Zhou Y."/>
            <person name="Chen J."/>
            <person name="Shi J."/>
            <person name="Zhao H."/>
            <person name="Zhao H."/>
            <person name="Song W."/>
            <person name="Zhang M."/>
            <person name="Cui Y."/>
            <person name="Dong X."/>
            <person name="Liu H."/>
            <person name="Ma X."/>
            <person name="Jiao Y."/>
            <person name="Wang B."/>
            <person name="Wei X."/>
            <person name="Stein J.C."/>
            <person name="Glaubitz J.C."/>
            <person name="Lu F."/>
            <person name="Yu G."/>
            <person name="Liang C."/>
            <person name="Fengler K."/>
            <person name="Li B."/>
            <person name="Rafalski A."/>
            <person name="Schnable P.S."/>
            <person name="Ware D.H."/>
            <person name="Buckler E.S."/>
            <person name="Lai J."/>
        </authorList>
    </citation>
    <scope>NUCLEOTIDE SEQUENCE [LARGE SCALE GENOMIC DNA]</scope>
    <source>
        <strain evidence="3">cv. Missouri 17</strain>
        <tissue evidence="2">Seedling</tissue>
    </source>
</reference>
<protein>
    <submittedName>
        <fullName evidence="2">Uncharacterized protein</fullName>
    </submittedName>
</protein>
<feature type="compositionally biased region" description="Acidic residues" evidence="1">
    <location>
        <begin position="31"/>
        <end position="41"/>
    </location>
</feature>
<dbReference type="AlphaFoldDB" id="A0A3L6E3W0"/>
<evidence type="ECO:0000313" key="2">
    <source>
        <dbReference type="EMBL" id="PWZ15519.1"/>
    </source>
</evidence>
<evidence type="ECO:0000256" key="1">
    <source>
        <dbReference type="SAM" id="MobiDB-lite"/>
    </source>
</evidence>
<accession>A0A3L6E3W0</accession>
<comment type="caution">
    <text evidence="2">The sequence shown here is derived from an EMBL/GenBank/DDBJ whole genome shotgun (WGS) entry which is preliminary data.</text>
</comment>
<dbReference type="EMBL" id="NCVQ01000008">
    <property type="protein sequence ID" value="PWZ15519.1"/>
    <property type="molecule type" value="Genomic_DNA"/>
</dbReference>
<feature type="region of interest" description="Disordered" evidence="1">
    <location>
        <begin position="31"/>
        <end position="56"/>
    </location>
</feature>